<dbReference type="SUPFAM" id="SSF53613">
    <property type="entry name" value="Ribokinase-like"/>
    <property type="match status" value="1"/>
</dbReference>
<dbReference type="PANTHER" id="PTHR47098:SF2">
    <property type="entry name" value="PROTEIN MAK32"/>
    <property type="match status" value="1"/>
</dbReference>
<dbReference type="STRING" id="215250.A0A316YJ93"/>
<keyword evidence="2" id="KW-1185">Reference proteome</keyword>
<dbReference type="Proteomes" id="UP000245768">
    <property type="component" value="Unassembled WGS sequence"/>
</dbReference>
<accession>A0A316YJ93</accession>
<dbReference type="RefSeq" id="XP_025375361.1">
    <property type="nucleotide sequence ID" value="XM_025519309.1"/>
</dbReference>
<organism evidence="1 2">
    <name type="scientific">Acaromyces ingoldii</name>
    <dbReference type="NCBI Taxonomy" id="215250"/>
    <lineage>
        <taxon>Eukaryota</taxon>
        <taxon>Fungi</taxon>
        <taxon>Dikarya</taxon>
        <taxon>Basidiomycota</taxon>
        <taxon>Ustilaginomycotina</taxon>
        <taxon>Exobasidiomycetes</taxon>
        <taxon>Exobasidiales</taxon>
        <taxon>Cryptobasidiaceae</taxon>
        <taxon>Acaromyces</taxon>
    </lineage>
</organism>
<dbReference type="FunCoup" id="A0A316YJ93">
    <property type="interactions" value="1"/>
</dbReference>
<protein>
    <submittedName>
        <fullName evidence="1">Ribokinase-like protein</fullName>
    </submittedName>
</protein>
<dbReference type="AlphaFoldDB" id="A0A316YJ93"/>
<keyword evidence="1" id="KW-0418">Kinase</keyword>
<name>A0A316YJ93_9BASI</name>
<dbReference type="PANTHER" id="PTHR47098">
    <property type="entry name" value="PROTEIN MAK32"/>
    <property type="match status" value="1"/>
</dbReference>
<keyword evidence="1" id="KW-0808">Transferase</keyword>
<gene>
    <name evidence="1" type="ORF">FA10DRAFT_243514</name>
</gene>
<dbReference type="OrthoDB" id="497927at2759"/>
<dbReference type="GeneID" id="37041225"/>
<dbReference type="GO" id="GO:0016301">
    <property type="term" value="F:kinase activity"/>
    <property type="evidence" value="ECO:0007669"/>
    <property type="project" value="UniProtKB-KW"/>
</dbReference>
<dbReference type="InParanoid" id="A0A316YJ93"/>
<dbReference type="EMBL" id="KZ819638">
    <property type="protein sequence ID" value="PWN88163.1"/>
    <property type="molecule type" value="Genomic_DNA"/>
</dbReference>
<proteinExistence type="predicted"/>
<dbReference type="InterPro" id="IPR029056">
    <property type="entry name" value="Ribokinase-like"/>
</dbReference>
<evidence type="ECO:0000313" key="1">
    <source>
        <dbReference type="EMBL" id="PWN88163.1"/>
    </source>
</evidence>
<reference evidence="1 2" key="1">
    <citation type="journal article" date="2018" name="Mol. Biol. Evol.">
        <title>Broad Genomic Sampling Reveals a Smut Pathogenic Ancestry of the Fungal Clade Ustilaginomycotina.</title>
        <authorList>
            <person name="Kijpornyongpan T."/>
            <person name="Mondo S.J."/>
            <person name="Barry K."/>
            <person name="Sandor L."/>
            <person name="Lee J."/>
            <person name="Lipzen A."/>
            <person name="Pangilinan J."/>
            <person name="LaButti K."/>
            <person name="Hainaut M."/>
            <person name="Henrissat B."/>
            <person name="Grigoriev I.V."/>
            <person name="Spatafora J.W."/>
            <person name="Aime M.C."/>
        </authorList>
    </citation>
    <scope>NUCLEOTIDE SEQUENCE [LARGE SCALE GENOMIC DNA]</scope>
    <source>
        <strain evidence="1 2">MCA 4198</strain>
    </source>
</reference>
<dbReference type="Gene3D" id="3.40.1190.20">
    <property type="match status" value="1"/>
</dbReference>
<evidence type="ECO:0000313" key="2">
    <source>
        <dbReference type="Proteomes" id="UP000245768"/>
    </source>
</evidence>
<sequence>MAMASAPETWVATLGMFIIDIFRFEDPQTGQDLGDRGLGDQIGGGGTYFAIGARVWLDPENISMTIDRGSDFPQAIQDKLNTFSKGSNGLWRWRERKQGGTTRAVNIYRGEQRGFEYLSEKIRLDPIHLLEEAASSGNVSGKLPRFIHFICSPQRALQIVDQVDELKDHWNDGQRPKLVWEPIPDSAKAENLLDCISVMQRIDIISPNHEEAASFLSVSLQDILSPASVLSTDHICATLARRLAVGLAERCPPSSRPLVCIRAGKYGSAVLVPSSAAVEDSKDQMGWAEAYHTERDSHRVVDVTGAGNAWLGGFVASLVLHDQEKRQRRSSESWSLGVALKAAMVGSVSASFIVEQQGLPDFKEGKWNGESPQERLVQLESRAPVSLDLH</sequence>